<name>A0AAW0YMA2_9TREE</name>
<dbReference type="GeneID" id="92182716"/>
<sequence>MGGNAFDTPALRLSQDRYGTLRQYVLSNLASLKVFEGIDTPRNLKDKVDHGDLDVLCGWSGAEDIGGGDEEWVMTSVSDQNEVGSSKMGTRSDGGSAMSGGDDLVTDHLVSKQTSEAEICLHDKKDQVNTIISRLDEGTVRVLGKGKMAEGPGVDRARELCDLIRRKLGAHGWRRRGVEASFKVSPGVLSAGGSDEGGVADCRAAGLGDDEFYQVDILFVPPYSFHFIHFTSAYSSTALLIGRIIRTLSPCLTLHLTQLAIRHSPFFGLKPIDVTLTTSPEALCAWLGLDWERWSSEGDGWKDERQFWDWVTTPHKFQHPDDSNVGESSGLEAEGESETLVERALRRMARKQRQKKGDQTNSRGKRNHTVDQFFDWLRTDSKWAEVDDTPSESIASTIPTPVREDGVVVKAAEIATRIEDLAITPDTSTLGDHTASEKSVISSSTPNPIQASSTSALSILAQSTSSGSTSTTTDNPAFLDPENPFPLDSLADAALDSWGKRAEYDRILEERREVARDVAERQVRRAARRVEESESRQEQLTVLG</sequence>
<proteinExistence type="predicted"/>
<evidence type="ECO:0000313" key="3">
    <source>
        <dbReference type="Proteomes" id="UP001388673"/>
    </source>
</evidence>
<dbReference type="RefSeq" id="XP_066801117.1">
    <property type="nucleotide sequence ID" value="XM_066948549.1"/>
</dbReference>
<gene>
    <name evidence="2" type="ORF">IAR55_005458</name>
</gene>
<evidence type="ECO:0000256" key="1">
    <source>
        <dbReference type="SAM" id="MobiDB-lite"/>
    </source>
</evidence>
<feature type="region of interest" description="Disordered" evidence="1">
    <location>
        <begin position="318"/>
        <end position="369"/>
    </location>
</feature>
<accession>A0AAW0YMA2</accession>
<comment type="caution">
    <text evidence="2">The sequence shown here is derived from an EMBL/GenBank/DDBJ whole genome shotgun (WGS) entry which is preliminary data.</text>
</comment>
<dbReference type="AlphaFoldDB" id="A0AAW0YMA2"/>
<feature type="region of interest" description="Disordered" evidence="1">
    <location>
        <begin position="525"/>
        <end position="544"/>
    </location>
</feature>
<feature type="compositionally biased region" description="Polar residues" evidence="1">
    <location>
        <begin position="426"/>
        <end position="462"/>
    </location>
</feature>
<feature type="compositionally biased region" description="Basic and acidic residues" evidence="1">
    <location>
        <begin position="525"/>
        <end position="537"/>
    </location>
</feature>
<reference evidence="2 3" key="1">
    <citation type="journal article" date="2024" name="bioRxiv">
        <title>Comparative genomics of Cryptococcus and Kwoniella reveals pathogenesis evolution and contrasting karyotype dynamics via intercentromeric recombination or chromosome fusion.</title>
        <authorList>
            <person name="Coelho M.A."/>
            <person name="David-Palma M."/>
            <person name="Shea T."/>
            <person name="Bowers K."/>
            <person name="McGinley-Smith S."/>
            <person name="Mohammad A.W."/>
            <person name="Gnirke A."/>
            <person name="Yurkov A.M."/>
            <person name="Nowrousian M."/>
            <person name="Sun S."/>
            <person name="Cuomo C.A."/>
            <person name="Heitman J."/>
        </authorList>
    </citation>
    <scope>NUCLEOTIDE SEQUENCE [LARGE SCALE GENOMIC DNA]</scope>
    <source>
        <strain evidence="2 3">CBS 13917</strain>
    </source>
</reference>
<organism evidence="2 3">
    <name type="scientific">Kwoniella newhampshirensis</name>
    <dbReference type="NCBI Taxonomy" id="1651941"/>
    <lineage>
        <taxon>Eukaryota</taxon>
        <taxon>Fungi</taxon>
        <taxon>Dikarya</taxon>
        <taxon>Basidiomycota</taxon>
        <taxon>Agaricomycotina</taxon>
        <taxon>Tremellomycetes</taxon>
        <taxon>Tremellales</taxon>
        <taxon>Cryptococcaceae</taxon>
        <taxon>Kwoniella</taxon>
    </lineage>
</organism>
<feature type="compositionally biased region" description="Low complexity" evidence="1">
    <location>
        <begin position="463"/>
        <end position="473"/>
    </location>
</feature>
<dbReference type="EMBL" id="JBCAWK010000010">
    <property type="protein sequence ID" value="KAK8847599.1"/>
    <property type="molecule type" value="Genomic_DNA"/>
</dbReference>
<feature type="region of interest" description="Disordered" evidence="1">
    <location>
        <begin position="426"/>
        <end position="485"/>
    </location>
</feature>
<dbReference type="KEGG" id="kne:92182716"/>
<protein>
    <submittedName>
        <fullName evidence="2">Uncharacterized protein</fullName>
    </submittedName>
</protein>
<dbReference type="Proteomes" id="UP001388673">
    <property type="component" value="Unassembled WGS sequence"/>
</dbReference>
<evidence type="ECO:0000313" key="2">
    <source>
        <dbReference type="EMBL" id="KAK8847599.1"/>
    </source>
</evidence>
<keyword evidence="3" id="KW-1185">Reference proteome</keyword>